<organism evidence="2">
    <name type="scientific">marine sediment metagenome</name>
    <dbReference type="NCBI Taxonomy" id="412755"/>
    <lineage>
        <taxon>unclassified sequences</taxon>
        <taxon>metagenomes</taxon>
        <taxon>ecological metagenomes</taxon>
    </lineage>
</organism>
<keyword evidence="1" id="KW-1133">Transmembrane helix</keyword>
<keyword evidence="1" id="KW-0472">Membrane</keyword>
<accession>X1AKS7</accession>
<reference evidence="2" key="1">
    <citation type="journal article" date="2014" name="Front. Microbiol.">
        <title>High frequency of phylogenetically diverse reductive dehalogenase-homologous genes in deep subseafloor sedimentary metagenomes.</title>
        <authorList>
            <person name="Kawai M."/>
            <person name="Futagami T."/>
            <person name="Toyoda A."/>
            <person name="Takaki Y."/>
            <person name="Nishi S."/>
            <person name="Hori S."/>
            <person name="Arai W."/>
            <person name="Tsubouchi T."/>
            <person name="Morono Y."/>
            <person name="Uchiyama I."/>
            <person name="Ito T."/>
            <person name="Fujiyama A."/>
            <person name="Inagaki F."/>
            <person name="Takami H."/>
        </authorList>
    </citation>
    <scope>NUCLEOTIDE SEQUENCE</scope>
    <source>
        <strain evidence="2">Expedition CK06-06</strain>
    </source>
</reference>
<protein>
    <recommendedName>
        <fullName evidence="3">DUF11 domain-containing protein</fullName>
    </recommendedName>
</protein>
<evidence type="ECO:0000313" key="2">
    <source>
        <dbReference type="EMBL" id="GAG83054.1"/>
    </source>
</evidence>
<feature type="transmembrane region" description="Helical" evidence="1">
    <location>
        <begin position="7"/>
        <end position="38"/>
    </location>
</feature>
<evidence type="ECO:0008006" key="3">
    <source>
        <dbReference type="Google" id="ProtNLM"/>
    </source>
</evidence>
<feature type="non-terminal residue" evidence="2">
    <location>
        <position position="196"/>
    </location>
</feature>
<sequence length="196" mass="22464">MKTSISIIFVLILISTFFHIWRVAGIVVPLLLIFFYFIASEEVDADQIIIKRWISRNKTEEKGELIFVKLTIKNLGNRIPRLEIVDSIPGASTVNEGSNHWLLELEKNEEITLSYAFQCHKRGRFTLGPVLVKTSDIYHFHSQIKQFPVISSFSVVPSLIKFRNLPVIQDKLLPESGNIPSRLLQGANDEYFAHLK</sequence>
<name>X1AKS7_9ZZZZ</name>
<evidence type="ECO:0000256" key="1">
    <source>
        <dbReference type="SAM" id="Phobius"/>
    </source>
</evidence>
<dbReference type="AlphaFoldDB" id="X1AKS7"/>
<keyword evidence="1" id="KW-0812">Transmembrane</keyword>
<gene>
    <name evidence="2" type="ORF">S01H4_21855</name>
</gene>
<dbReference type="EMBL" id="BART01009946">
    <property type="protein sequence ID" value="GAG83054.1"/>
    <property type="molecule type" value="Genomic_DNA"/>
</dbReference>
<comment type="caution">
    <text evidence="2">The sequence shown here is derived from an EMBL/GenBank/DDBJ whole genome shotgun (WGS) entry which is preliminary data.</text>
</comment>
<proteinExistence type="predicted"/>